<evidence type="ECO:0000259" key="3">
    <source>
        <dbReference type="Pfam" id="PF00350"/>
    </source>
</evidence>
<feature type="coiled-coil region" evidence="1">
    <location>
        <begin position="425"/>
        <end position="452"/>
    </location>
</feature>
<protein>
    <recommendedName>
        <fullName evidence="7">Nuclear GTPase SLIP-GC</fullName>
    </recommendedName>
</protein>
<dbReference type="Proteomes" id="UP000070700">
    <property type="component" value="Unassembled WGS sequence"/>
</dbReference>
<dbReference type="PANTHER" id="PTHR36681:SF3">
    <property type="entry name" value="NUCLEAR GTPASE, GERMINAL CENTER-ASSOCIATED, TANDEM DUPLICATE 3"/>
    <property type="match status" value="1"/>
</dbReference>
<dbReference type="InParanoid" id="A0A194XE18"/>
<feature type="region of interest" description="Disordered" evidence="2">
    <location>
        <begin position="960"/>
        <end position="1007"/>
    </location>
</feature>
<gene>
    <name evidence="5" type="ORF">LY89DRAFT_781452</name>
</gene>
<sequence length="1007" mass="111929">MPAPTELTRLSKTLSVPPKKKTQPAVRKPATQKPTNKTLKPKVAQAATAKPEPAVKNEKSDEDSLFVGSASSSTLAPNTKPVGPPPPPPDNETAVTLALNALEDDCIRVVRKEKCAAMGLAAVAQLKVLLLQSVKSHLTEHCDEILSLGKLPRILIGVLGHTGAGKSSLINALVEQETIVPCNAMRASTSVVVEIAYNESKDPQSAFRAEVEFVTNDEWTDEFDILSSDIKNRSASEQLTMNSTTDAGLAFAKLSAVYPGVPISKVVHMTPAELNRRYDLTEFSEAVNVYIDSSNKGTDADEFVYWPLVRLVKVYIKSEILKNGLVLVDLPGLGDSNVGRTKVAEGYIKKLRHMWVVADIVRAIDDKVANELMSTSFKRRLLMDGRYHENFVTFIMTKTDQITTHEVIQSLGLDTTVLEEDVVTEARLTTELDELKKQLSEQKHQQKQCKRSLKKLGDMCSPSMPNARQRSFEEADTEAELSQVSEERSQLVTDLNAAIAAETELNGKISRVKKSISTLNTQMKAACIKERNRYTQRALERDFEIGQGELLEELEAGGNEMSYSAPQGNSKKSLNTFCVSAKAYQKLQGRFRRDNTVKGFLSIDDTNIPSLQEFAEECTLADREFAADKVLTELNLLKVTLQLWAENRGTTAQLTVEQREALKMEVEKHFKVMKDVKHNQVPNQHHGQHSHLQEQDIGARHWSKDKDLAYQTWKAICTRKGEKYHAGKKVEHYWNEEFLQLFLEPLAKPWNHVFQKKIELQNRNYAVQTIQSLRDFQKAIHLSVTAICGKYALAHNALKQVPILEDQIQGRVKEALQAGQASAQDAHRAIGETVKKLMTPYYVESDQVKGKGALARLKQLLRDFAKDKAQPMYHEASETLGKELDNMRGVLSKEIAAAARQAQAKLKKDILSVISQGRFDEKAAKSVATAELRSQAKNGLLALEEAWASELVNPSTDLRARDAFAGSAQDPDASDDESDHPEVSDGLSDSSLSEEDNDDSDDEDYEG</sequence>
<organism evidence="5 6">
    <name type="scientific">Mollisia scopiformis</name>
    <name type="common">Conifer needle endophyte fungus</name>
    <name type="synonym">Phialocephala scopiformis</name>
    <dbReference type="NCBI Taxonomy" id="149040"/>
    <lineage>
        <taxon>Eukaryota</taxon>
        <taxon>Fungi</taxon>
        <taxon>Dikarya</taxon>
        <taxon>Ascomycota</taxon>
        <taxon>Pezizomycotina</taxon>
        <taxon>Leotiomycetes</taxon>
        <taxon>Helotiales</taxon>
        <taxon>Mollisiaceae</taxon>
        <taxon>Mollisia</taxon>
    </lineage>
</organism>
<feature type="domain" description="DUF7605" evidence="4">
    <location>
        <begin position="707"/>
        <end position="864"/>
    </location>
</feature>
<dbReference type="OrthoDB" id="3598281at2759"/>
<dbReference type="GeneID" id="28832210"/>
<evidence type="ECO:0000313" key="6">
    <source>
        <dbReference type="Proteomes" id="UP000070700"/>
    </source>
</evidence>
<evidence type="ECO:0000313" key="5">
    <source>
        <dbReference type="EMBL" id="KUJ18396.1"/>
    </source>
</evidence>
<keyword evidence="1" id="KW-0175">Coiled coil</keyword>
<reference evidence="5 6" key="1">
    <citation type="submission" date="2015-10" db="EMBL/GenBank/DDBJ databases">
        <title>Full genome of DAOMC 229536 Phialocephala scopiformis, a fungal endophyte of spruce producing the potent anti-insectan compound rugulosin.</title>
        <authorList>
            <consortium name="DOE Joint Genome Institute"/>
            <person name="Walker A.K."/>
            <person name="Frasz S.L."/>
            <person name="Seifert K.A."/>
            <person name="Miller J.D."/>
            <person name="Mondo S.J."/>
            <person name="Labutti K."/>
            <person name="Lipzen A."/>
            <person name="Dockter R."/>
            <person name="Kennedy M."/>
            <person name="Grigoriev I.V."/>
            <person name="Spatafora J.W."/>
        </authorList>
    </citation>
    <scope>NUCLEOTIDE SEQUENCE [LARGE SCALE GENOMIC DNA]</scope>
    <source>
        <strain evidence="5 6">CBS 120377</strain>
    </source>
</reference>
<accession>A0A194XE18</accession>
<dbReference type="KEGG" id="psco:LY89DRAFT_781452"/>
<feature type="compositionally biased region" description="Acidic residues" evidence="2">
    <location>
        <begin position="992"/>
        <end position="1007"/>
    </location>
</feature>
<dbReference type="AlphaFoldDB" id="A0A194XE18"/>
<dbReference type="InterPro" id="IPR027417">
    <property type="entry name" value="P-loop_NTPase"/>
</dbReference>
<dbReference type="SUPFAM" id="SSF52540">
    <property type="entry name" value="P-loop containing nucleoside triphosphate hydrolases"/>
    <property type="match status" value="1"/>
</dbReference>
<proteinExistence type="predicted"/>
<evidence type="ECO:0008006" key="7">
    <source>
        <dbReference type="Google" id="ProtNLM"/>
    </source>
</evidence>
<feature type="domain" description="Dynamin N-terminal" evidence="3">
    <location>
        <begin position="156"/>
        <end position="372"/>
    </location>
</feature>
<dbReference type="Pfam" id="PF24564">
    <property type="entry name" value="DUF7605"/>
    <property type="match status" value="1"/>
</dbReference>
<evidence type="ECO:0000256" key="1">
    <source>
        <dbReference type="SAM" id="Coils"/>
    </source>
</evidence>
<dbReference type="PANTHER" id="PTHR36681">
    <property type="entry name" value="NUCLEAR GTPASE, GERMINAL CENTER-ASSOCIATED, TANDEM DUPLICATE 3"/>
    <property type="match status" value="1"/>
</dbReference>
<dbReference type="Gene3D" id="3.40.50.300">
    <property type="entry name" value="P-loop containing nucleotide triphosphate hydrolases"/>
    <property type="match status" value="1"/>
</dbReference>
<evidence type="ECO:0000256" key="2">
    <source>
        <dbReference type="SAM" id="MobiDB-lite"/>
    </source>
</evidence>
<dbReference type="EMBL" id="KQ947413">
    <property type="protein sequence ID" value="KUJ18396.1"/>
    <property type="molecule type" value="Genomic_DNA"/>
</dbReference>
<evidence type="ECO:0000259" key="4">
    <source>
        <dbReference type="Pfam" id="PF24564"/>
    </source>
</evidence>
<dbReference type="Pfam" id="PF00350">
    <property type="entry name" value="Dynamin_N"/>
    <property type="match status" value="1"/>
</dbReference>
<dbReference type="RefSeq" id="XP_018072751.1">
    <property type="nucleotide sequence ID" value="XM_018222484.1"/>
</dbReference>
<feature type="region of interest" description="Disordered" evidence="2">
    <location>
        <begin position="1"/>
        <end position="93"/>
    </location>
</feature>
<dbReference type="InterPro" id="IPR056024">
    <property type="entry name" value="DUF7605"/>
</dbReference>
<dbReference type="InterPro" id="IPR045063">
    <property type="entry name" value="Dynamin_N"/>
</dbReference>
<name>A0A194XE18_MOLSC</name>
<keyword evidence="6" id="KW-1185">Reference proteome</keyword>